<proteinExistence type="predicted"/>
<organism evidence="1 2">
    <name type="scientific">Panagrolaimus sp. PS1159</name>
    <dbReference type="NCBI Taxonomy" id="55785"/>
    <lineage>
        <taxon>Eukaryota</taxon>
        <taxon>Metazoa</taxon>
        <taxon>Ecdysozoa</taxon>
        <taxon>Nematoda</taxon>
        <taxon>Chromadorea</taxon>
        <taxon>Rhabditida</taxon>
        <taxon>Tylenchina</taxon>
        <taxon>Panagrolaimomorpha</taxon>
        <taxon>Panagrolaimoidea</taxon>
        <taxon>Panagrolaimidae</taxon>
        <taxon>Panagrolaimus</taxon>
    </lineage>
</organism>
<accession>A0AC35GUG0</accession>
<evidence type="ECO:0000313" key="2">
    <source>
        <dbReference type="WBParaSite" id="PS1159_v2.g8733.t1"/>
    </source>
</evidence>
<reference evidence="2" key="1">
    <citation type="submission" date="2022-11" db="UniProtKB">
        <authorList>
            <consortium name="WormBaseParasite"/>
        </authorList>
    </citation>
    <scope>IDENTIFICATION</scope>
</reference>
<sequence length="71" mass="7625">MSNFQIEVKINVFPVAADPPAVDGRGNQPPEVTNIDHQGETGSSEPRIPDVGPKTPMGVDDPPEDAMEWEA</sequence>
<name>A0AC35GUG0_9BILA</name>
<evidence type="ECO:0000313" key="1">
    <source>
        <dbReference type="Proteomes" id="UP000887580"/>
    </source>
</evidence>
<protein>
    <submittedName>
        <fullName evidence="2">Uncharacterized protein</fullName>
    </submittedName>
</protein>
<dbReference type="Proteomes" id="UP000887580">
    <property type="component" value="Unplaced"/>
</dbReference>
<dbReference type="WBParaSite" id="PS1159_v2.g8733.t1">
    <property type="protein sequence ID" value="PS1159_v2.g8733.t1"/>
    <property type="gene ID" value="PS1159_v2.g8733"/>
</dbReference>